<organism evidence="2">
    <name type="scientific">Homo sapiens</name>
    <name type="common">Human</name>
    <dbReference type="NCBI Taxonomy" id="9606"/>
    <lineage>
        <taxon>Eukaryota</taxon>
        <taxon>Metazoa</taxon>
        <taxon>Chordata</taxon>
        <taxon>Craniata</taxon>
        <taxon>Vertebrata</taxon>
        <taxon>Euteleostomi</taxon>
        <taxon>Mammalia</taxon>
        <taxon>Eutheria</taxon>
        <taxon>Euarchontoglires</taxon>
        <taxon>Primates</taxon>
        <taxon>Haplorrhini</taxon>
        <taxon>Catarrhini</taxon>
        <taxon>Hominidae</taxon>
        <taxon>Homo</taxon>
    </lineage>
</organism>
<dbReference type="AlphaFoldDB" id="Q9H7J6"/>
<reference evidence="2" key="1">
    <citation type="journal article" date="2004" name="Nat. Genet.">
        <title>Complete sequencing and characterization of 21,243 full-length human cDNAs.</title>
        <authorList>
            <person name="Ota T."/>
            <person name="Suzuki Y."/>
            <person name="Nishikawa T."/>
            <person name="Otsuki T."/>
            <person name="Sugiyama T."/>
            <person name="Irie R."/>
            <person name="Wakamatsu A."/>
            <person name="Hayashi K."/>
            <person name="Sato H."/>
            <person name="Nagai K."/>
            <person name="Kimura K."/>
            <person name="Makita H."/>
            <person name="Sekine M."/>
            <person name="Obayashi M."/>
            <person name="Nishi T."/>
            <person name="Shibahara T."/>
            <person name="Tanaka T."/>
            <person name="Ishii S."/>
            <person name="Yamamoto J."/>
            <person name="Saito K."/>
            <person name="Kawai Y."/>
            <person name="Isono Y."/>
            <person name="Nakamura Y."/>
            <person name="Nagahari K."/>
            <person name="Murakami K."/>
            <person name="Yasuda T."/>
            <person name="Iwayanagi T."/>
            <person name="Wagatsuma M."/>
            <person name="Shiratori A."/>
            <person name="Sudo H."/>
            <person name="Hosoiri T."/>
            <person name="Kaku Y."/>
            <person name="Kodaira H."/>
            <person name="Kondo H."/>
            <person name="Sugawara M."/>
            <person name="Takahashi M."/>
            <person name="Kanda K."/>
            <person name="Yokoi T."/>
            <person name="Furuya T."/>
            <person name="Kikkawa E."/>
            <person name="Omura Y."/>
            <person name="Abe K."/>
            <person name="Kamihara K."/>
            <person name="Katsuta N."/>
            <person name="Sato K."/>
            <person name="Tanikawa M."/>
            <person name="Yamazaki M."/>
            <person name="Ninomiya K."/>
            <person name="Ishibashi T."/>
            <person name="Yamashita H."/>
            <person name="Murakawa K."/>
            <person name="Fujimori K."/>
            <person name="Tanai H."/>
            <person name="Kimata M."/>
            <person name="Watanabe M."/>
            <person name="Hiraoka S."/>
            <person name="Chiba Y."/>
            <person name="Ishida S."/>
            <person name="Ono Y."/>
            <person name="Takiguchi S."/>
            <person name="Watanabe S."/>
            <person name="Yosida M."/>
            <person name="Hotuta T."/>
            <person name="Kusano J."/>
            <person name="Kanehori K."/>
            <person name="Takahashi-Fujii A."/>
            <person name="Hara H."/>
            <person name="Tanase T."/>
            <person name="Nomura Y."/>
            <person name="Togiya S."/>
            <person name="Komai F."/>
            <person name="Hara R."/>
            <person name="Takeuchi K."/>
            <person name="Arita M."/>
            <person name="Imose N."/>
            <person name="Musashino K."/>
            <person name="Yuuki H."/>
            <person name="Oshima A."/>
            <person name="Sasaki N."/>
            <person name="Aotsuka S."/>
            <person name="Yoshikawa Y."/>
            <person name="Matsunawa H."/>
            <person name="Ichihara T."/>
            <person name="Shiohata N."/>
            <person name="Sano S."/>
            <person name="Moriya S."/>
            <person name="Momiyama H."/>
            <person name="Satoh N."/>
            <person name="Takami S."/>
            <person name="Terashima Y."/>
            <person name="Suzuki O."/>
            <person name="Nakagawa S."/>
            <person name="Senoh A."/>
            <person name="Mizoguchi H."/>
            <person name="Goto Y."/>
            <person name="Shimizu F."/>
            <person name="Wakebe H."/>
            <person name="Hishigaki H."/>
            <person name="Watanabe T."/>
            <person name="Sugiyama A."/>
            <person name="Takemoto M."/>
            <person name="Kawakami B."/>
            <person name="Yamazaki M."/>
            <person name="Watanabe K."/>
            <person name="Kumagai A."/>
            <person name="Itakura S."/>
            <person name="Fukuzumi Y."/>
            <person name="Fujimori Y."/>
            <person name="Komiyama M."/>
            <person name="Tashiro H."/>
            <person name="Tanigami A."/>
            <person name="Fujiwara T."/>
            <person name="Ono T."/>
            <person name="Yamada K."/>
            <person name="Fujii Y."/>
            <person name="Ozaki K."/>
            <person name="Hirao M."/>
            <person name="Ohmori Y."/>
            <person name="Kawabata A."/>
            <person name="Hikiji T."/>
            <person name="Kobatake N."/>
            <person name="Inagaki H."/>
            <person name="Ikema Y."/>
            <person name="Okamoto S."/>
            <person name="Okitani R."/>
            <person name="Kawakami T."/>
            <person name="Noguchi S."/>
            <person name="Itoh T."/>
            <person name="Shigeta K."/>
            <person name="Senba T."/>
            <person name="Matsumura K."/>
            <person name="Nakajima Y."/>
            <person name="Mizuno T."/>
            <person name="Morinaga M."/>
            <person name="Sasaki M."/>
            <person name="Togashi T."/>
            <person name="Oyama M."/>
            <person name="Hata H."/>
            <person name="Watanabe M."/>
            <person name="Komatsu T."/>
            <person name="Mizushima-Sugano J."/>
            <person name="Satoh T."/>
            <person name="Shirai Y."/>
            <person name="Takahashi Y."/>
            <person name="Nakagawa K."/>
            <person name="Okumura K."/>
            <person name="Nagase T."/>
            <person name="Nomura N."/>
            <person name="Kikuchi H."/>
            <person name="Masuho Y."/>
            <person name="Yamashita R."/>
            <person name="Nakai K."/>
            <person name="Yada T."/>
            <person name="Nakamura Y."/>
            <person name="Ohara O."/>
            <person name="Isogai T."/>
            <person name="Sugano S."/>
        </authorList>
    </citation>
    <scope>NUCLEOTIDE SEQUENCE</scope>
    <source>
        <tissue evidence="2">Spleen</tissue>
    </source>
</reference>
<proteinExistence type="evidence at transcript level"/>
<feature type="non-terminal residue" evidence="2">
    <location>
        <position position="1"/>
    </location>
</feature>
<accession>Q9H7J6</accession>
<sequence>FYLSQSHCPPGLFSKLQLSHACTLSPVGPSLGPDPLRAVWLGGKTCSGCFQNQEDFLTLLRMTRVRDDNTHQLPVKVSLGTTNTCGCHTVLSDAKSLDFEPEGLLTLMGKGVPAPLAFAPGADGGCDVVAAELGVGTEGCLQTCRLTPLSVLQHSEALGLQQGEGEPPQAWAPMVHHPWVMASGGDRAGPGDDKGEELREPSPLGLVRIPERPGYL</sequence>
<name>Q9H7J6_HUMAN</name>
<dbReference type="EMBL" id="AK024484">
    <property type="protein sequence ID" value="BAB15774.1"/>
    <property type="molecule type" value="mRNA"/>
</dbReference>
<feature type="region of interest" description="Disordered" evidence="1">
    <location>
        <begin position="182"/>
        <end position="216"/>
    </location>
</feature>
<feature type="compositionally biased region" description="Basic and acidic residues" evidence="1">
    <location>
        <begin position="189"/>
        <end position="200"/>
    </location>
</feature>
<protein>
    <submittedName>
        <fullName evidence="2">FLJ00083 protein</fullName>
    </submittedName>
</protein>
<evidence type="ECO:0000313" key="2">
    <source>
        <dbReference type="EMBL" id="BAB15774.1"/>
    </source>
</evidence>
<evidence type="ECO:0000256" key="1">
    <source>
        <dbReference type="SAM" id="MobiDB-lite"/>
    </source>
</evidence>
<gene>
    <name evidence="2" type="primary">FLJ00083</name>
</gene>